<dbReference type="GO" id="GO:0000976">
    <property type="term" value="F:transcription cis-regulatory region binding"/>
    <property type="evidence" value="ECO:0007669"/>
    <property type="project" value="TreeGrafter"/>
</dbReference>
<dbReference type="EMBL" id="CP118709">
    <property type="protein sequence ID" value="WGK82505.1"/>
    <property type="molecule type" value="Genomic_DNA"/>
</dbReference>
<name>A0A7X6N5R1_9VIBR</name>
<dbReference type="Proteomes" id="UP001140973">
    <property type="component" value="Unassembled WGS sequence"/>
</dbReference>
<evidence type="ECO:0000256" key="3">
    <source>
        <dbReference type="ARBA" id="ARBA00023125"/>
    </source>
</evidence>
<dbReference type="InterPro" id="IPR000847">
    <property type="entry name" value="LysR_HTH_N"/>
</dbReference>
<evidence type="ECO:0000313" key="9">
    <source>
        <dbReference type="Proteomes" id="UP001140973"/>
    </source>
</evidence>
<dbReference type="PANTHER" id="PTHR30126:SF91">
    <property type="entry name" value="LYSR FAMILY TRANSCRIPTIONAL REGULATOR"/>
    <property type="match status" value="1"/>
</dbReference>
<dbReference type="Pfam" id="PF00126">
    <property type="entry name" value="HTH_1"/>
    <property type="match status" value="1"/>
</dbReference>
<dbReference type="SUPFAM" id="SSF46785">
    <property type="entry name" value="Winged helix' DNA-binding domain"/>
    <property type="match status" value="1"/>
</dbReference>
<dbReference type="EMBL" id="JAKNAP010000013">
    <property type="protein sequence ID" value="MDE1356814.1"/>
    <property type="molecule type" value="Genomic_DNA"/>
</dbReference>
<dbReference type="InterPro" id="IPR036388">
    <property type="entry name" value="WH-like_DNA-bd_sf"/>
</dbReference>
<protein>
    <submittedName>
        <fullName evidence="7">LysR family transcriptional regulator</fullName>
    </submittedName>
</protein>
<reference evidence="6" key="2">
    <citation type="submission" date="2022-06" db="EMBL/GenBank/DDBJ databases">
        <authorList>
            <person name="Goudenege D."/>
            <person name="Le Roux F."/>
        </authorList>
    </citation>
    <scope>NUCLEOTIDE SEQUENCE</scope>
    <source>
        <strain evidence="6">12-063</strain>
    </source>
</reference>
<dbReference type="GO" id="GO:0003700">
    <property type="term" value="F:DNA-binding transcription factor activity"/>
    <property type="evidence" value="ECO:0007669"/>
    <property type="project" value="InterPro"/>
</dbReference>
<evidence type="ECO:0000313" key="10">
    <source>
        <dbReference type="Proteomes" id="UP001152658"/>
    </source>
</evidence>
<dbReference type="InterPro" id="IPR036390">
    <property type="entry name" value="WH_DNA-bd_sf"/>
</dbReference>
<keyword evidence="3" id="KW-0238">DNA-binding</keyword>
<dbReference type="EMBL" id="CALYLK010000136">
    <property type="protein sequence ID" value="CAH8231271.1"/>
    <property type="molecule type" value="Genomic_DNA"/>
</dbReference>
<dbReference type="Gene3D" id="3.40.190.290">
    <property type="match status" value="1"/>
</dbReference>
<comment type="similarity">
    <text evidence="1">Belongs to the LysR transcriptional regulatory family.</text>
</comment>
<evidence type="ECO:0000259" key="5">
    <source>
        <dbReference type="PROSITE" id="PS50931"/>
    </source>
</evidence>
<proteinExistence type="inferred from homology"/>
<keyword evidence="4" id="KW-0804">Transcription</keyword>
<dbReference type="GeneID" id="79917650"/>
<dbReference type="AlphaFoldDB" id="A0A7X6N5R1"/>
<reference evidence="7" key="1">
    <citation type="submission" date="2022-02" db="EMBL/GenBank/DDBJ databases">
        <title>Emergence and expansion in Europe of a Vibrio aestuarianus clonal complex pathogenic for oysters.</title>
        <authorList>
            <person name="Mesnil A."/>
            <person name="Travers M.-A."/>
        </authorList>
    </citation>
    <scope>NUCLEOTIDE SEQUENCE</scope>
    <source>
        <strain evidence="7">151-ITT-15-cp-1</strain>
        <strain evidence="8">U29</strain>
    </source>
</reference>
<dbReference type="SUPFAM" id="SSF53850">
    <property type="entry name" value="Periplasmic binding protein-like II"/>
    <property type="match status" value="1"/>
</dbReference>
<sequence length="296" mass="33195">MLSIEQLEAYVATITSGSFSGAARQLGKAQSVISQHIMNLEIDCGVTLFNRSGRYPQLTTEGKKLLPYAEATLQQHRRLTHHAKLLASTPNQQFSLAMDEGIPLQGIPRLFSELSLQFPMIEIECLSASSSDVIEMVEQGRATCGIVFSEFVLPSNLDFESVGSIKFDVYVAAGHELARNKAAHIDMLRLHRQLIIRSRNHKFSSVNQALSPDIWYADNYYLLLEMAIDGLGWCLLPTHLAESEHARGKLVRVPVEFEQLAWFTNIDVIQHQKLSSDPIHKAARQLLRTLRPLAFS</sequence>
<evidence type="ECO:0000256" key="2">
    <source>
        <dbReference type="ARBA" id="ARBA00023015"/>
    </source>
</evidence>
<evidence type="ECO:0000256" key="1">
    <source>
        <dbReference type="ARBA" id="ARBA00009437"/>
    </source>
</evidence>
<dbReference type="PROSITE" id="PS50931">
    <property type="entry name" value="HTH_LYSR"/>
    <property type="match status" value="1"/>
</dbReference>
<feature type="domain" description="HTH lysR-type" evidence="5">
    <location>
        <begin position="2"/>
        <end position="59"/>
    </location>
</feature>
<dbReference type="PANTHER" id="PTHR30126">
    <property type="entry name" value="HTH-TYPE TRANSCRIPTIONAL REGULATOR"/>
    <property type="match status" value="1"/>
</dbReference>
<organism evidence="7 9">
    <name type="scientific">Vibrio aestuarianus</name>
    <dbReference type="NCBI Taxonomy" id="28171"/>
    <lineage>
        <taxon>Bacteria</taxon>
        <taxon>Pseudomonadati</taxon>
        <taxon>Pseudomonadota</taxon>
        <taxon>Gammaproteobacteria</taxon>
        <taxon>Vibrionales</taxon>
        <taxon>Vibrionaceae</taxon>
        <taxon>Vibrio</taxon>
    </lineage>
</organism>
<evidence type="ECO:0000313" key="7">
    <source>
        <dbReference type="EMBL" id="MDE1356814.1"/>
    </source>
</evidence>
<dbReference type="Proteomes" id="UP001239257">
    <property type="component" value="Chromosome 1"/>
</dbReference>
<dbReference type="Gene3D" id="1.10.10.10">
    <property type="entry name" value="Winged helix-like DNA-binding domain superfamily/Winged helix DNA-binding domain"/>
    <property type="match status" value="1"/>
</dbReference>
<evidence type="ECO:0000256" key="4">
    <source>
        <dbReference type="ARBA" id="ARBA00023163"/>
    </source>
</evidence>
<dbReference type="RefSeq" id="WP_053309958.1">
    <property type="nucleotide sequence ID" value="NZ_CALYLF010000006.1"/>
</dbReference>
<accession>A0A7X6N5R1</accession>
<evidence type="ECO:0000313" key="6">
    <source>
        <dbReference type="EMBL" id="CAH8231271.1"/>
    </source>
</evidence>
<keyword evidence="10" id="KW-1185">Reference proteome</keyword>
<keyword evidence="2" id="KW-0805">Transcription regulation</keyword>
<dbReference type="Proteomes" id="UP001152658">
    <property type="component" value="Unassembled WGS sequence"/>
</dbReference>
<gene>
    <name evidence="7" type="ORF">L9W73_05765</name>
    <name evidence="8" type="ORF">PYE51_04445</name>
    <name evidence="6" type="ORF">VAE063_950006</name>
</gene>
<dbReference type="CDD" id="cd05466">
    <property type="entry name" value="PBP2_LTTR_substrate"/>
    <property type="match status" value="1"/>
</dbReference>
<evidence type="ECO:0000313" key="8">
    <source>
        <dbReference type="EMBL" id="WGK82505.1"/>
    </source>
</evidence>
<dbReference type="InterPro" id="IPR005119">
    <property type="entry name" value="LysR_subst-bd"/>
</dbReference>
<dbReference type="Pfam" id="PF03466">
    <property type="entry name" value="LysR_substrate"/>
    <property type="match status" value="1"/>
</dbReference>